<dbReference type="InterPro" id="IPR017937">
    <property type="entry name" value="Thioredoxin_CS"/>
</dbReference>
<dbReference type="NCBIfam" id="TIGR01068">
    <property type="entry name" value="thioredoxin"/>
    <property type="match status" value="1"/>
</dbReference>
<dbReference type="AlphaFoldDB" id="A0A1G7GTE6"/>
<dbReference type="PROSITE" id="PS00194">
    <property type="entry name" value="THIOREDOXIN_1"/>
    <property type="match status" value="1"/>
</dbReference>
<evidence type="ECO:0000313" key="11">
    <source>
        <dbReference type="Proteomes" id="UP000198967"/>
    </source>
</evidence>
<evidence type="ECO:0000256" key="8">
    <source>
        <dbReference type="PIRSR" id="PIRSR000077-4"/>
    </source>
</evidence>
<accession>A0A1G7GTE6</accession>
<dbReference type="InterPro" id="IPR036249">
    <property type="entry name" value="Thioredoxin-like_sf"/>
</dbReference>
<reference evidence="10 11" key="1">
    <citation type="submission" date="2016-10" db="EMBL/GenBank/DDBJ databases">
        <authorList>
            <person name="de Groot N.N."/>
        </authorList>
    </citation>
    <scope>NUCLEOTIDE SEQUENCE [LARGE SCALE GENOMIC DNA]</scope>
    <source>
        <strain evidence="10 11">CGMCC 4.3143</strain>
    </source>
</reference>
<comment type="similarity">
    <text evidence="1 7">Belongs to the thioredoxin family.</text>
</comment>
<evidence type="ECO:0000256" key="6">
    <source>
        <dbReference type="NCBIfam" id="TIGR01068"/>
    </source>
</evidence>
<dbReference type="PROSITE" id="PS51352">
    <property type="entry name" value="THIOREDOXIN_2"/>
    <property type="match status" value="1"/>
</dbReference>
<dbReference type="Gene3D" id="3.40.30.10">
    <property type="entry name" value="Glutaredoxin"/>
    <property type="match status" value="1"/>
</dbReference>
<dbReference type="STRING" id="366584.SAMN05216377_102452"/>
<dbReference type="RefSeq" id="WP_093077224.1">
    <property type="nucleotide sequence ID" value="NZ_FNBE01000002.1"/>
</dbReference>
<keyword evidence="4 8" id="KW-1015">Disulfide bond</keyword>
<evidence type="ECO:0000256" key="1">
    <source>
        <dbReference type="ARBA" id="ARBA00008987"/>
    </source>
</evidence>
<dbReference type="Proteomes" id="UP000198967">
    <property type="component" value="Unassembled WGS sequence"/>
</dbReference>
<dbReference type="GO" id="GO:0015035">
    <property type="term" value="F:protein-disulfide reductase activity"/>
    <property type="evidence" value="ECO:0007669"/>
    <property type="project" value="UniProtKB-UniRule"/>
</dbReference>
<evidence type="ECO:0000256" key="4">
    <source>
        <dbReference type="ARBA" id="ARBA00023157"/>
    </source>
</evidence>
<protein>
    <recommendedName>
        <fullName evidence="6 7">Thioredoxin</fullName>
    </recommendedName>
</protein>
<feature type="domain" description="Thioredoxin" evidence="9">
    <location>
        <begin position="1"/>
        <end position="106"/>
    </location>
</feature>
<keyword evidence="2" id="KW-0813">Transport</keyword>
<dbReference type="PANTHER" id="PTHR45663">
    <property type="entry name" value="GEO12009P1"/>
    <property type="match status" value="1"/>
</dbReference>
<dbReference type="GO" id="GO:0005829">
    <property type="term" value="C:cytosol"/>
    <property type="evidence" value="ECO:0007669"/>
    <property type="project" value="TreeGrafter"/>
</dbReference>
<dbReference type="EMBL" id="FNBE01000002">
    <property type="protein sequence ID" value="SDE91412.1"/>
    <property type="molecule type" value="Genomic_DNA"/>
</dbReference>
<evidence type="ECO:0000259" key="9">
    <source>
        <dbReference type="PROSITE" id="PS51352"/>
    </source>
</evidence>
<dbReference type="InterPro" id="IPR013766">
    <property type="entry name" value="Thioredoxin_domain"/>
</dbReference>
<dbReference type="CDD" id="cd02947">
    <property type="entry name" value="TRX_family"/>
    <property type="match status" value="1"/>
</dbReference>
<feature type="disulfide bond" description="Redox-active" evidence="8">
    <location>
        <begin position="30"/>
        <end position="33"/>
    </location>
</feature>
<sequence length="109" mass="11451">MIEEVTDAGFAARVLESPLPVLVEFTATWCPPCRMIAPVLAELAQELAGRVEIVALDVDENPRTAAAAGVLGMPTLALYRGGAVVAQVTGARPKAALRSWLDPFLPVVA</sequence>
<evidence type="ECO:0000256" key="3">
    <source>
        <dbReference type="ARBA" id="ARBA00022982"/>
    </source>
</evidence>
<organism evidence="10 11">
    <name type="scientific">Pseudonocardia oroxyli</name>
    <dbReference type="NCBI Taxonomy" id="366584"/>
    <lineage>
        <taxon>Bacteria</taxon>
        <taxon>Bacillati</taxon>
        <taxon>Actinomycetota</taxon>
        <taxon>Actinomycetes</taxon>
        <taxon>Pseudonocardiales</taxon>
        <taxon>Pseudonocardiaceae</taxon>
        <taxon>Pseudonocardia</taxon>
    </lineage>
</organism>
<keyword evidence="5 8" id="KW-0676">Redox-active center</keyword>
<dbReference type="PIRSF" id="PIRSF000077">
    <property type="entry name" value="Thioredoxin"/>
    <property type="match status" value="1"/>
</dbReference>
<keyword evidence="3" id="KW-0249">Electron transport</keyword>
<evidence type="ECO:0000256" key="7">
    <source>
        <dbReference type="PIRNR" id="PIRNR000077"/>
    </source>
</evidence>
<dbReference type="FunFam" id="3.40.30.10:FF:000001">
    <property type="entry name" value="Thioredoxin"/>
    <property type="match status" value="1"/>
</dbReference>
<dbReference type="Pfam" id="PF00085">
    <property type="entry name" value="Thioredoxin"/>
    <property type="match status" value="1"/>
</dbReference>
<dbReference type="GO" id="GO:0045454">
    <property type="term" value="P:cell redox homeostasis"/>
    <property type="evidence" value="ECO:0007669"/>
    <property type="project" value="TreeGrafter"/>
</dbReference>
<name>A0A1G7GTE6_PSEOR</name>
<evidence type="ECO:0000256" key="2">
    <source>
        <dbReference type="ARBA" id="ARBA00022448"/>
    </source>
</evidence>
<dbReference type="PANTHER" id="PTHR45663:SF11">
    <property type="entry name" value="GEO12009P1"/>
    <property type="match status" value="1"/>
</dbReference>
<dbReference type="InterPro" id="IPR005746">
    <property type="entry name" value="Thioredoxin"/>
</dbReference>
<evidence type="ECO:0000313" key="10">
    <source>
        <dbReference type="EMBL" id="SDE91412.1"/>
    </source>
</evidence>
<evidence type="ECO:0000256" key="5">
    <source>
        <dbReference type="ARBA" id="ARBA00023284"/>
    </source>
</evidence>
<gene>
    <name evidence="10" type="ORF">SAMN05216377_102452</name>
</gene>
<dbReference type="OrthoDB" id="9790390at2"/>
<keyword evidence="11" id="KW-1185">Reference proteome</keyword>
<dbReference type="PRINTS" id="PR00421">
    <property type="entry name" value="THIOREDOXIN"/>
</dbReference>
<dbReference type="SUPFAM" id="SSF52833">
    <property type="entry name" value="Thioredoxin-like"/>
    <property type="match status" value="1"/>
</dbReference>
<proteinExistence type="inferred from homology"/>